<accession>A0A6J5MZ45</accession>
<organism evidence="2">
    <name type="scientific">uncultured Caudovirales phage</name>
    <dbReference type="NCBI Taxonomy" id="2100421"/>
    <lineage>
        <taxon>Viruses</taxon>
        <taxon>Duplodnaviria</taxon>
        <taxon>Heunggongvirae</taxon>
        <taxon>Uroviricota</taxon>
        <taxon>Caudoviricetes</taxon>
        <taxon>Peduoviridae</taxon>
        <taxon>Maltschvirus</taxon>
        <taxon>Maltschvirus maltsch</taxon>
    </lineage>
</organism>
<gene>
    <name evidence="2" type="ORF">UFOVP583_6</name>
</gene>
<dbReference type="EMBL" id="LR796563">
    <property type="protein sequence ID" value="CAB4151217.1"/>
    <property type="molecule type" value="Genomic_DNA"/>
</dbReference>
<feature type="compositionally biased region" description="Acidic residues" evidence="1">
    <location>
        <begin position="190"/>
        <end position="208"/>
    </location>
</feature>
<reference evidence="2" key="1">
    <citation type="submission" date="2020-04" db="EMBL/GenBank/DDBJ databases">
        <authorList>
            <person name="Chiriac C."/>
            <person name="Salcher M."/>
            <person name="Ghai R."/>
            <person name="Kavagutti S V."/>
        </authorList>
    </citation>
    <scope>NUCLEOTIDE SEQUENCE</scope>
</reference>
<proteinExistence type="predicted"/>
<evidence type="ECO:0000256" key="1">
    <source>
        <dbReference type="SAM" id="MobiDB-lite"/>
    </source>
</evidence>
<protein>
    <submittedName>
        <fullName evidence="2">Uncharacterized protein</fullName>
    </submittedName>
</protein>
<name>A0A6J5MZ45_9CAUD</name>
<sequence>MSEKVRPIDLAGRFGVTKQAINKFIQQGMPIDSIESAEAWYMAKGAGRMGSTVRPDKDFTETVERQRELKALAYQQYLDDLGSNSPDASKSYATYDKLVKTLVTLEKELQARQIASREYIRTQTAIERFGRVFAQVREEATQLGTKLASRVNPDNPGRAMKAIDDEVKRMLERLSSAAGYAEQAVVKEGDTEDPIEVEGDEESVDEVE</sequence>
<feature type="region of interest" description="Disordered" evidence="1">
    <location>
        <begin position="184"/>
        <end position="208"/>
    </location>
</feature>
<evidence type="ECO:0000313" key="2">
    <source>
        <dbReference type="EMBL" id="CAB4151217.1"/>
    </source>
</evidence>